<protein>
    <submittedName>
        <fullName evidence="1">Uncharacterized protein</fullName>
    </submittedName>
</protein>
<keyword evidence="2" id="KW-1185">Reference proteome</keyword>
<accession>A0AAJ0HP14</accession>
<name>A0AAJ0HP14_9PEZI</name>
<evidence type="ECO:0000313" key="1">
    <source>
        <dbReference type="EMBL" id="KAK3358824.1"/>
    </source>
</evidence>
<reference evidence="1" key="2">
    <citation type="submission" date="2023-06" db="EMBL/GenBank/DDBJ databases">
        <authorList>
            <consortium name="Lawrence Berkeley National Laboratory"/>
            <person name="Haridas S."/>
            <person name="Hensen N."/>
            <person name="Bonometti L."/>
            <person name="Westerberg I."/>
            <person name="Brannstrom I.O."/>
            <person name="Guillou S."/>
            <person name="Cros-Aarteil S."/>
            <person name="Calhoun S."/>
            <person name="Kuo A."/>
            <person name="Mondo S."/>
            <person name="Pangilinan J."/>
            <person name="Riley R."/>
            <person name="Labutti K."/>
            <person name="Andreopoulos B."/>
            <person name="Lipzen A."/>
            <person name="Chen C."/>
            <person name="Yanf M."/>
            <person name="Daum C."/>
            <person name="Ng V."/>
            <person name="Clum A."/>
            <person name="Steindorff A."/>
            <person name="Ohm R."/>
            <person name="Martin F."/>
            <person name="Silar P."/>
            <person name="Natvig D."/>
            <person name="Lalanne C."/>
            <person name="Gautier V."/>
            <person name="Ament-Velasquez S.L."/>
            <person name="Kruys A."/>
            <person name="Hutchinson M.I."/>
            <person name="Powell A.J."/>
            <person name="Barry K."/>
            <person name="Miller A.N."/>
            <person name="Grigoriev I.V."/>
            <person name="Debuchy R."/>
            <person name="Gladieux P."/>
            <person name="Thoren M.H."/>
            <person name="Johannesson H."/>
        </authorList>
    </citation>
    <scope>NUCLEOTIDE SEQUENCE</scope>
    <source>
        <strain evidence="1">CBS 955.72</strain>
    </source>
</reference>
<dbReference type="Pfam" id="PF11578">
    <property type="entry name" value="DUF3237"/>
    <property type="match status" value="1"/>
</dbReference>
<dbReference type="Proteomes" id="UP001275084">
    <property type="component" value="Unassembled WGS sequence"/>
</dbReference>
<sequence length="137" mass="14994">MEIAEGNFEEPAPLTFTSLYSVNLTFPRIKNLKIGQTPIGNRVAYPTEGGAFYGPLLKGLYGLDYGFTDGAGAFREDTVYYLETNDGALIYVRALGIGNNVHHTFETSAANYTWLNPAIAYARGRNYVGGVGLDVWL</sequence>
<dbReference type="Gene3D" id="2.40.160.20">
    <property type="match status" value="1"/>
</dbReference>
<dbReference type="EMBL" id="JAUIQD010000002">
    <property type="protein sequence ID" value="KAK3358824.1"/>
    <property type="molecule type" value="Genomic_DNA"/>
</dbReference>
<evidence type="ECO:0000313" key="2">
    <source>
        <dbReference type="Proteomes" id="UP001275084"/>
    </source>
</evidence>
<gene>
    <name evidence="1" type="ORF">B0T25DRAFT_563894</name>
</gene>
<dbReference type="AlphaFoldDB" id="A0AAJ0HP14"/>
<organism evidence="1 2">
    <name type="scientific">Lasiosphaeria hispida</name>
    <dbReference type="NCBI Taxonomy" id="260671"/>
    <lineage>
        <taxon>Eukaryota</taxon>
        <taxon>Fungi</taxon>
        <taxon>Dikarya</taxon>
        <taxon>Ascomycota</taxon>
        <taxon>Pezizomycotina</taxon>
        <taxon>Sordariomycetes</taxon>
        <taxon>Sordariomycetidae</taxon>
        <taxon>Sordariales</taxon>
        <taxon>Lasiosphaeriaceae</taxon>
        <taxon>Lasiosphaeria</taxon>
    </lineage>
</organism>
<proteinExistence type="predicted"/>
<comment type="caution">
    <text evidence="1">The sequence shown here is derived from an EMBL/GenBank/DDBJ whole genome shotgun (WGS) entry which is preliminary data.</text>
</comment>
<reference evidence="1" key="1">
    <citation type="journal article" date="2023" name="Mol. Phylogenet. Evol.">
        <title>Genome-scale phylogeny and comparative genomics of the fungal order Sordariales.</title>
        <authorList>
            <person name="Hensen N."/>
            <person name="Bonometti L."/>
            <person name="Westerberg I."/>
            <person name="Brannstrom I.O."/>
            <person name="Guillou S."/>
            <person name="Cros-Aarteil S."/>
            <person name="Calhoun S."/>
            <person name="Haridas S."/>
            <person name="Kuo A."/>
            <person name="Mondo S."/>
            <person name="Pangilinan J."/>
            <person name="Riley R."/>
            <person name="LaButti K."/>
            <person name="Andreopoulos B."/>
            <person name="Lipzen A."/>
            <person name="Chen C."/>
            <person name="Yan M."/>
            <person name="Daum C."/>
            <person name="Ng V."/>
            <person name="Clum A."/>
            <person name="Steindorff A."/>
            <person name="Ohm R.A."/>
            <person name="Martin F."/>
            <person name="Silar P."/>
            <person name="Natvig D.O."/>
            <person name="Lalanne C."/>
            <person name="Gautier V."/>
            <person name="Ament-Velasquez S.L."/>
            <person name="Kruys A."/>
            <person name="Hutchinson M.I."/>
            <person name="Powell A.J."/>
            <person name="Barry K."/>
            <person name="Miller A.N."/>
            <person name="Grigoriev I.V."/>
            <person name="Debuchy R."/>
            <person name="Gladieux P."/>
            <person name="Hiltunen Thoren M."/>
            <person name="Johannesson H."/>
        </authorList>
    </citation>
    <scope>NUCLEOTIDE SEQUENCE</scope>
    <source>
        <strain evidence="1">CBS 955.72</strain>
    </source>
</reference>